<gene>
    <name evidence="10 12" type="primary">secY</name>
    <name evidence="12" type="ORF">HXX08_10380</name>
    <name evidence="13" type="ORF">OZ401_001421</name>
</gene>
<dbReference type="Proteomes" id="UP000521676">
    <property type="component" value="Unassembled WGS sequence"/>
</dbReference>
<dbReference type="Gene3D" id="1.10.3370.10">
    <property type="entry name" value="SecY subunit domain"/>
    <property type="match status" value="1"/>
</dbReference>
<dbReference type="Proteomes" id="UP001431572">
    <property type="component" value="Chromosome 1"/>
</dbReference>
<reference evidence="13" key="2">
    <citation type="journal article" date="2024" name="Nature">
        <title>Anoxygenic phototroph of the Chloroflexota uses a type I reaction centre.</title>
        <authorList>
            <person name="Tsuji J.M."/>
            <person name="Shaw N.A."/>
            <person name="Nagashima S."/>
            <person name="Venkiteswaran J.J."/>
            <person name="Schiff S.L."/>
            <person name="Watanabe T."/>
            <person name="Fukui M."/>
            <person name="Hanada S."/>
            <person name="Tank M."/>
            <person name="Neufeld J.D."/>
        </authorList>
    </citation>
    <scope>NUCLEOTIDE SEQUENCE</scope>
    <source>
        <strain evidence="13">L227-S17</strain>
    </source>
</reference>
<keyword evidence="15" id="KW-1185">Reference proteome</keyword>
<dbReference type="SUPFAM" id="SSF103491">
    <property type="entry name" value="Preprotein translocase SecY subunit"/>
    <property type="match status" value="1"/>
</dbReference>
<comment type="similarity">
    <text evidence="2 10 11">Belongs to the SecY/SEC61-alpha family.</text>
</comment>
<dbReference type="AlphaFoldDB" id="A0A8T7M2K3"/>
<dbReference type="NCBIfam" id="TIGR00967">
    <property type="entry name" value="3a0501s007"/>
    <property type="match status" value="1"/>
</dbReference>
<comment type="subcellular location">
    <subcellularLocation>
        <location evidence="10">Cell membrane</location>
        <topology evidence="10">Multi-pass membrane protein</topology>
    </subcellularLocation>
    <subcellularLocation>
        <location evidence="1">Membrane</location>
        <topology evidence="1">Multi-pass membrane protein</topology>
    </subcellularLocation>
</comment>
<evidence type="ECO:0000256" key="5">
    <source>
        <dbReference type="ARBA" id="ARBA00022927"/>
    </source>
</evidence>
<evidence type="ECO:0000256" key="8">
    <source>
        <dbReference type="ARBA" id="ARBA00023136"/>
    </source>
</evidence>
<feature type="transmembrane region" description="Helical" evidence="10">
    <location>
        <begin position="419"/>
        <end position="437"/>
    </location>
</feature>
<comment type="caution">
    <text evidence="10">Lacks conserved residue(s) required for the propagation of feature annotation.</text>
</comment>
<dbReference type="GO" id="GO:0006605">
    <property type="term" value="P:protein targeting"/>
    <property type="evidence" value="ECO:0007669"/>
    <property type="project" value="UniProtKB-UniRule"/>
</dbReference>
<protein>
    <recommendedName>
        <fullName evidence="9 10">Protein translocase subunit SecY</fullName>
    </recommendedName>
</protein>
<keyword evidence="8 10" id="KW-0472">Membrane</keyword>
<evidence type="ECO:0000256" key="4">
    <source>
        <dbReference type="ARBA" id="ARBA00022692"/>
    </source>
</evidence>
<keyword evidence="6 10" id="KW-1133">Transmembrane helix</keyword>
<name>A0A8T7M2K3_9CHLR</name>
<keyword evidence="3 10" id="KW-0813">Transport</keyword>
<dbReference type="RefSeq" id="WP_341467531.1">
    <property type="nucleotide sequence ID" value="NZ_CP128399.1"/>
</dbReference>
<comment type="subunit">
    <text evidence="10">Component of the Sec protein translocase complex. Heterotrimer consisting of SecY, SecE and SecG subunits. The heterotrimers can form oligomers, although 1 heterotrimer is thought to be able to translocate proteins. Interacts with the ribosome. Interacts with SecDF, and other proteins may be involved. Interacts with SecA.</text>
</comment>
<accession>A0A8T7M2K3</accession>
<evidence type="ECO:0000256" key="10">
    <source>
        <dbReference type="HAMAP-Rule" id="MF_01465"/>
    </source>
</evidence>
<feature type="transmembrane region" description="Helical" evidence="10">
    <location>
        <begin position="129"/>
        <end position="149"/>
    </location>
</feature>
<sequence length="454" mass="48911">MLKAVIKAFGIPDLRRRIFFTLGILVIFRVIAHVPLPGISSEIKSRLTNLISGVDAPAGSSQGIGSVLGFLNIFSGGSLSNFSIVATGVYPYITATIIMQLLQPIIPALENLSKEGERGRAVINRWQHIITVPIAAVTAYGQIVLLKSQNVITGTDAQKLSLFGASSDFGLTVTVVISMTAGTMILVWMGELITEFGIGQGVSVLIFGGIVSNLPSTLVRTSQTGVAQNIISILIIVVVALLSIVGIVLVQEGQRKIPVKFPRQTQGNRVYGGQSTYIPLKVNSAGMIPLIFASSIIIFPTTVAGFFVRPNQPDDVISQAANWVVVNFGPSSILYQVVYFGMVVGFTYFYTLVLFNQQNITESLRDRGGFIPGYRPGKPTNDFLMKVLNRITLLGALFLGTIAVLPFLLGAIVQSQVNTFLSSTSLLIVVGVAVDTMKQLEAQLTMREYQGILR</sequence>
<dbReference type="PIRSF" id="PIRSF004557">
    <property type="entry name" value="SecY"/>
    <property type="match status" value="1"/>
</dbReference>
<evidence type="ECO:0000256" key="2">
    <source>
        <dbReference type="ARBA" id="ARBA00005751"/>
    </source>
</evidence>
<dbReference type="PANTHER" id="PTHR10906">
    <property type="entry name" value="SECY/SEC61-ALPHA FAMILY MEMBER"/>
    <property type="match status" value="1"/>
</dbReference>
<evidence type="ECO:0000256" key="3">
    <source>
        <dbReference type="ARBA" id="ARBA00022448"/>
    </source>
</evidence>
<evidence type="ECO:0000313" key="14">
    <source>
        <dbReference type="Proteomes" id="UP000521676"/>
    </source>
</evidence>
<evidence type="ECO:0000256" key="9">
    <source>
        <dbReference type="ARBA" id="ARBA00039733"/>
    </source>
</evidence>
<dbReference type="EMBL" id="JACATZ010000001">
    <property type="protein sequence ID" value="NWJ46271.1"/>
    <property type="molecule type" value="Genomic_DNA"/>
</dbReference>
<proteinExistence type="inferred from homology"/>
<organism evidence="12 14">
    <name type="scientific">Candidatus Chlorohelix allophototropha</name>
    <dbReference type="NCBI Taxonomy" id="3003348"/>
    <lineage>
        <taxon>Bacteria</taxon>
        <taxon>Bacillati</taxon>
        <taxon>Chloroflexota</taxon>
        <taxon>Chloroflexia</taxon>
        <taxon>Candidatus Chloroheliales</taxon>
        <taxon>Candidatus Chloroheliaceae</taxon>
        <taxon>Candidatus Chlorohelix</taxon>
    </lineage>
</organism>
<comment type="function">
    <text evidence="10">The central subunit of the protein translocation channel SecYEG. Consists of two halves formed by TMs 1-5 and 6-10. These two domains form a lateral gate at the front which open onto the bilayer between TMs 2 and 7, and are clamped together by SecE at the back. The channel is closed by both a pore ring composed of hydrophobic SecY resides and a short helix (helix 2A) on the extracellular side of the membrane which forms a plug. The plug probably moves laterally to allow the channel to open. The ring and the pore may move independently.</text>
</comment>
<reference evidence="12 14" key="1">
    <citation type="submission" date="2020-06" db="EMBL/GenBank/DDBJ databases">
        <title>Anoxygenic phototrophic Chloroflexota member uses a Type I reaction center.</title>
        <authorList>
            <person name="Tsuji J.M."/>
            <person name="Shaw N.A."/>
            <person name="Nagashima S."/>
            <person name="Venkiteswaran J."/>
            <person name="Schiff S.L."/>
            <person name="Hanada S."/>
            <person name="Tank M."/>
            <person name="Neufeld J.D."/>
        </authorList>
    </citation>
    <scope>NUCLEOTIDE SEQUENCE [LARGE SCALE GENOMIC DNA]</scope>
    <source>
        <strain evidence="12">L227-S17</strain>
    </source>
</reference>
<evidence type="ECO:0000313" key="12">
    <source>
        <dbReference type="EMBL" id="NWJ46271.1"/>
    </source>
</evidence>
<evidence type="ECO:0000256" key="1">
    <source>
        <dbReference type="ARBA" id="ARBA00004141"/>
    </source>
</evidence>
<evidence type="ECO:0000256" key="11">
    <source>
        <dbReference type="RuleBase" id="RU004349"/>
    </source>
</evidence>
<evidence type="ECO:0000256" key="7">
    <source>
        <dbReference type="ARBA" id="ARBA00023010"/>
    </source>
</evidence>
<keyword evidence="5 10" id="KW-0653">Protein transport</keyword>
<feature type="transmembrane region" description="Helical" evidence="10">
    <location>
        <begin position="169"/>
        <end position="189"/>
    </location>
</feature>
<dbReference type="HAMAP" id="MF_01465">
    <property type="entry name" value="SecY"/>
    <property type="match status" value="1"/>
</dbReference>
<dbReference type="EMBL" id="CP128399">
    <property type="protein sequence ID" value="WJW65645.1"/>
    <property type="molecule type" value="Genomic_DNA"/>
</dbReference>
<keyword evidence="10" id="KW-1003">Cell membrane</keyword>
<feature type="transmembrane region" description="Helical" evidence="10">
    <location>
        <begin position="391"/>
        <end position="413"/>
    </location>
</feature>
<dbReference type="Pfam" id="PF00344">
    <property type="entry name" value="SecY"/>
    <property type="match status" value="1"/>
</dbReference>
<dbReference type="GO" id="GO:0005886">
    <property type="term" value="C:plasma membrane"/>
    <property type="evidence" value="ECO:0007669"/>
    <property type="project" value="UniProtKB-SubCell"/>
</dbReference>
<dbReference type="InterPro" id="IPR026593">
    <property type="entry name" value="SecY"/>
</dbReference>
<evidence type="ECO:0000313" key="15">
    <source>
        <dbReference type="Proteomes" id="UP001431572"/>
    </source>
</evidence>
<feature type="transmembrane region" description="Helical" evidence="10">
    <location>
        <begin position="196"/>
        <end position="214"/>
    </location>
</feature>
<keyword evidence="7 10" id="KW-0811">Translocation</keyword>
<feature type="transmembrane region" description="Helical" evidence="10">
    <location>
        <begin position="18"/>
        <end position="36"/>
    </location>
</feature>
<dbReference type="InterPro" id="IPR023201">
    <property type="entry name" value="SecY_dom_sf"/>
</dbReference>
<feature type="transmembrane region" description="Helical" evidence="10">
    <location>
        <begin position="333"/>
        <end position="355"/>
    </location>
</feature>
<dbReference type="GO" id="GO:0065002">
    <property type="term" value="P:intracellular protein transmembrane transport"/>
    <property type="evidence" value="ECO:0007669"/>
    <property type="project" value="UniProtKB-UniRule"/>
</dbReference>
<feature type="transmembrane region" description="Helical" evidence="10">
    <location>
        <begin position="287"/>
        <end position="308"/>
    </location>
</feature>
<evidence type="ECO:0000313" key="13">
    <source>
        <dbReference type="EMBL" id="WJW65645.1"/>
    </source>
</evidence>
<evidence type="ECO:0000256" key="6">
    <source>
        <dbReference type="ARBA" id="ARBA00022989"/>
    </source>
</evidence>
<dbReference type="InterPro" id="IPR002208">
    <property type="entry name" value="SecY/SEC61-alpha"/>
</dbReference>
<dbReference type="PRINTS" id="PR00303">
    <property type="entry name" value="SECYTRNLCASE"/>
</dbReference>
<feature type="transmembrane region" description="Helical" evidence="10">
    <location>
        <begin position="226"/>
        <end position="250"/>
    </location>
</feature>
<dbReference type="FunFam" id="1.10.3370.10:FF:000001">
    <property type="entry name" value="Preprotein translocase subunit SecY"/>
    <property type="match status" value="1"/>
</dbReference>
<dbReference type="GO" id="GO:0043952">
    <property type="term" value="P:protein transport by the Sec complex"/>
    <property type="evidence" value="ECO:0007669"/>
    <property type="project" value="UniProtKB-UniRule"/>
</dbReference>
<keyword evidence="4 10" id="KW-0812">Transmembrane</keyword>